<dbReference type="RefSeq" id="WP_249831315.1">
    <property type="nucleotide sequence ID" value="NZ_JAMGBE010000002.1"/>
</dbReference>
<name>A0ABT0S2T6_9SPHN</name>
<sequence>MLTLLADSASRSTPEPYAEAVARLASVRHALRLVNACGDGPSPDLDRDAEIASAWTEAGGPRRRCFDTRSERLVSATAAGVESLLVARKAGRDPHSEANRELVEQIRREMADIAKVILD</sequence>
<gene>
    <name evidence="1" type="ORF">LZ538_07215</name>
</gene>
<evidence type="ECO:0000313" key="1">
    <source>
        <dbReference type="EMBL" id="MCL6729845.1"/>
    </source>
</evidence>
<accession>A0ABT0S2T6</accession>
<dbReference type="Proteomes" id="UP001165342">
    <property type="component" value="Unassembled WGS sequence"/>
</dbReference>
<proteinExistence type="predicted"/>
<reference evidence="1" key="1">
    <citation type="submission" date="2022-05" db="EMBL/GenBank/DDBJ databases">
        <authorList>
            <person name="Jo J.-H."/>
            <person name="Im W.-T."/>
        </authorList>
    </citation>
    <scope>NUCLEOTIDE SEQUENCE</scope>
    <source>
        <strain evidence="1">SE220</strain>
    </source>
</reference>
<comment type="caution">
    <text evidence="1">The sequence shown here is derived from an EMBL/GenBank/DDBJ whole genome shotgun (WGS) entry which is preliminary data.</text>
</comment>
<dbReference type="EMBL" id="JAMGBE010000002">
    <property type="protein sequence ID" value="MCL6729845.1"/>
    <property type="molecule type" value="Genomic_DNA"/>
</dbReference>
<evidence type="ECO:0000313" key="2">
    <source>
        <dbReference type="Proteomes" id="UP001165342"/>
    </source>
</evidence>
<keyword evidence="2" id="KW-1185">Reference proteome</keyword>
<organism evidence="1 2">
    <name type="scientific">Sphingomonas hankyongi</name>
    <dbReference type="NCBI Taxonomy" id="2908209"/>
    <lineage>
        <taxon>Bacteria</taxon>
        <taxon>Pseudomonadati</taxon>
        <taxon>Pseudomonadota</taxon>
        <taxon>Alphaproteobacteria</taxon>
        <taxon>Sphingomonadales</taxon>
        <taxon>Sphingomonadaceae</taxon>
        <taxon>Sphingomonas</taxon>
    </lineage>
</organism>
<protein>
    <submittedName>
        <fullName evidence="1">Uncharacterized protein</fullName>
    </submittedName>
</protein>